<keyword evidence="1" id="KW-0670">Pyruvate</keyword>
<accession>A0A2P4XGR0</accession>
<name>A0A2P4XGR0_9STRA</name>
<dbReference type="InterPro" id="IPR040442">
    <property type="entry name" value="Pyrv_kinase-like_dom_sf"/>
</dbReference>
<dbReference type="OrthoDB" id="108365at2759"/>
<dbReference type="Proteomes" id="UP000237271">
    <property type="component" value="Unassembled WGS sequence"/>
</dbReference>
<comment type="caution">
    <text evidence="1">The sequence shown here is derived from an EMBL/GenBank/DDBJ whole genome shotgun (WGS) entry which is preliminary data.</text>
</comment>
<reference evidence="1 2" key="1">
    <citation type="journal article" date="2017" name="Genome Biol. Evol.">
        <title>Phytophthora megakarya and P. palmivora, closely related causal agents of cacao black pod rot, underwent increases in genome sizes and gene numbers by different mechanisms.</title>
        <authorList>
            <person name="Ali S.S."/>
            <person name="Shao J."/>
            <person name="Lary D.J."/>
            <person name="Kronmiller B."/>
            <person name="Shen D."/>
            <person name="Strem M.D."/>
            <person name="Amoako-Attah I."/>
            <person name="Akrofi A.Y."/>
            <person name="Begoude B.A."/>
            <person name="Ten Hoopen G.M."/>
            <person name="Coulibaly K."/>
            <person name="Kebe B.I."/>
            <person name="Melnick R.L."/>
            <person name="Guiltinan M.J."/>
            <person name="Tyler B.M."/>
            <person name="Meinhardt L.W."/>
            <person name="Bailey B.A."/>
        </authorList>
    </citation>
    <scope>NUCLEOTIDE SEQUENCE [LARGE SCALE GENOMIC DNA]</scope>
    <source>
        <strain evidence="2">sbr112.9</strain>
    </source>
</reference>
<organism evidence="1 2">
    <name type="scientific">Phytophthora palmivora</name>
    <dbReference type="NCBI Taxonomy" id="4796"/>
    <lineage>
        <taxon>Eukaryota</taxon>
        <taxon>Sar</taxon>
        <taxon>Stramenopiles</taxon>
        <taxon>Oomycota</taxon>
        <taxon>Peronosporomycetes</taxon>
        <taxon>Peronosporales</taxon>
        <taxon>Peronosporaceae</taxon>
        <taxon>Phytophthora</taxon>
    </lineage>
</organism>
<dbReference type="Gene3D" id="3.20.20.60">
    <property type="entry name" value="Phosphoenolpyruvate-binding domains"/>
    <property type="match status" value="1"/>
</dbReference>
<keyword evidence="2" id="KW-1185">Reference proteome</keyword>
<evidence type="ECO:0000313" key="1">
    <source>
        <dbReference type="EMBL" id="POM64733.1"/>
    </source>
</evidence>
<proteinExistence type="predicted"/>
<dbReference type="InterPro" id="IPR015806">
    <property type="entry name" value="Pyrv_Knase_insert_dom_sf"/>
</dbReference>
<dbReference type="GO" id="GO:0004743">
    <property type="term" value="F:pyruvate kinase activity"/>
    <property type="evidence" value="ECO:0007669"/>
    <property type="project" value="InterPro"/>
</dbReference>
<dbReference type="GO" id="GO:0016301">
    <property type="term" value="F:kinase activity"/>
    <property type="evidence" value="ECO:0007669"/>
    <property type="project" value="UniProtKB-KW"/>
</dbReference>
<dbReference type="EMBL" id="NCKW01011057">
    <property type="protein sequence ID" value="POM64733.1"/>
    <property type="molecule type" value="Genomic_DNA"/>
</dbReference>
<sequence>MHNEQLRKKAAEAVDVTNDSGLLRLTCKGETCEINNTEKIGNRKGVNLPGLIVEPSALSDKDKRDLDWDTCIKKHWADQPNYIAPKIISKIENVEGIQNF</sequence>
<evidence type="ECO:0000313" key="2">
    <source>
        <dbReference type="Proteomes" id="UP000237271"/>
    </source>
</evidence>
<keyword evidence="1" id="KW-0418">Kinase</keyword>
<dbReference type="Gene3D" id="2.40.33.10">
    <property type="entry name" value="PK beta-barrel domain-like"/>
    <property type="match status" value="1"/>
</dbReference>
<keyword evidence="1" id="KW-0808">Transferase</keyword>
<gene>
    <name evidence="1" type="ORF">PHPALM_19701</name>
</gene>
<dbReference type="AlphaFoldDB" id="A0A2P4XGR0"/>
<protein>
    <submittedName>
        <fullName evidence="1">Pyruvate kinase</fullName>
    </submittedName>
</protein>